<dbReference type="AlphaFoldDB" id="A0A7S2FDB4"/>
<dbReference type="Pfam" id="PF09851">
    <property type="entry name" value="SHOCT"/>
    <property type="match status" value="1"/>
</dbReference>
<reference evidence="2" key="1">
    <citation type="submission" date="2021-01" db="EMBL/GenBank/DDBJ databases">
        <authorList>
            <person name="Corre E."/>
            <person name="Pelletier E."/>
            <person name="Niang G."/>
            <person name="Scheremetjew M."/>
            <person name="Finn R."/>
            <person name="Kale V."/>
            <person name="Holt S."/>
            <person name="Cochrane G."/>
            <person name="Meng A."/>
            <person name="Brown T."/>
            <person name="Cohen L."/>
        </authorList>
    </citation>
    <scope>NUCLEOTIDE SEQUENCE</scope>
    <source>
        <strain evidence="2">UTEX LB 985</strain>
    </source>
</reference>
<gene>
    <name evidence="2" type="ORF">CBRE1094_LOCUS106</name>
</gene>
<accession>A0A7S2FDB4</accession>
<feature type="domain" description="SHOCT" evidence="1">
    <location>
        <begin position="113"/>
        <end position="136"/>
    </location>
</feature>
<dbReference type="InterPro" id="IPR018649">
    <property type="entry name" value="SHOCT"/>
</dbReference>
<organism evidence="2">
    <name type="scientific">Haptolina brevifila</name>
    <dbReference type="NCBI Taxonomy" id="156173"/>
    <lineage>
        <taxon>Eukaryota</taxon>
        <taxon>Haptista</taxon>
        <taxon>Haptophyta</taxon>
        <taxon>Prymnesiophyceae</taxon>
        <taxon>Prymnesiales</taxon>
        <taxon>Prymnesiaceae</taxon>
        <taxon>Haptolina</taxon>
    </lineage>
</organism>
<name>A0A7S2FDB4_9EUKA</name>
<proteinExistence type="predicted"/>
<evidence type="ECO:0000259" key="1">
    <source>
        <dbReference type="Pfam" id="PF09851"/>
    </source>
</evidence>
<dbReference type="EMBL" id="HBGU01000201">
    <property type="protein sequence ID" value="CAD9388291.1"/>
    <property type="molecule type" value="Transcribed_RNA"/>
</dbReference>
<evidence type="ECO:0000313" key="2">
    <source>
        <dbReference type="EMBL" id="CAD9388291.1"/>
    </source>
</evidence>
<protein>
    <recommendedName>
        <fullName evidence="1">SHOCT domain-containing protein</fullName>
    </recommendedName>
</protein>
<sequence>MGCATSSPAEPTVNQAAAQAIMEHNKPVIADLGLSREQKMAKKMDNLMATMADPRMQEWQAQATQQAYAQPHVQAQIQAMMGANPQMQAMMGGIPQTVVDAKPIEAGQADAADRILKLKSLLDAGAISQEEYDQKKVELLTQV</sequence>